<comment type="caution">
    <text evidence="1">The sequence shown here is derived from an EMBL/GenBank/DDBJ whole genome shotgun (WGS) entry which is preliminary data.</text>
</comment>
<organism evidence="1 2">
    <name type="scientific">Lottiidibacillus patelloidae</name>
    <dbReference type="NCBI Taxonomy" id="2670334"/>
    <lineage>
        <taxon>Bacteria</taxon>
        <taxon>Bacillati</taxon>
        <taxon>Bacillota</taxon>
        <taxon>Bacilli</taxon>
        <taxon>Bacillales</taxon>
        <taxon>Bacillaceae</taxon>
        <taxon>Lottiidibacillus</taxon>
    </lineage>
</organism>
<dbReference type="AlphaFoldDB" id="A0A263BYX7"/>
<name>A0A263BYX7_9BACI</name>
<evidence type="ECO:0000313" key="1">
    <source>
        <dbReference type="EMBL" id="OZM58487.1"/>
    </source>
</evidence>
<evidence type="ECO:0000313" key="2">
    <source>
        <dbReference type="Proteomes" id="UP000217083"/>
    </source>
</evidence>
<dbReference type="Proteomes" id="UP000217083">
    <property type="component" value="Unassembled WGS sequence"/>
</dbReference>
<reference evidence="1 2" key="2">
    <citation type="submission" date="2017-09" db="EMBL/GenBank/DDBJ databases">
        <title>Bacillus patelloidae sp. nov., isolated from the intestinal tract of a marine limpet.</title>
        <authorList>
            <person name="Liu R."/>
            <person name="Dong C."/>
            <person name="Shao Z."/>
        </authorList>
    </citation>
    <scope>NUCLEOTIDE SEQUENCE [LARGE SCALE GENOMIC DNA]</scope>
    <source>
        <strain evidence="1 2">SA5d-4</strain>
    </source>
</reference>
<accession>A0A263BYX7</accession>
<protein>
    <submittedName>
        <fullName evidence="1">Uncharacterized protein</fullName>
    </submittedName>
</protein>
<gene>
    <name evidence="1" type="ORF">CIB95_02655</name>
</gene>
<reference evidence="2" key="1">
    <citation type="submission" date="2017-08" db="EMBL/GenBank/DDBJ databases">
        <authorList>
            <person name="Huang Z."/>
        </authorList>
    </citation>
    <scope>NUCLEOTIDE SEQUENCE [LARGE SCALE GENOMIC DNA]</scope>
    <source>
        <strain evidence="2">SA5d-4</strain>
    </source>
</reference>
<proteinExistence type="predicted"/>
<sequence>MVSSFIIFLAMSIGGLFYYVSHDGEFTKWGHTTFGKSITNDGKAYYVDYHFTWDGIGNPTLEKVEFIKNDGIVITENDVQFRIKTFVANNMRGAFPEEQAIKEGIVDELIPVNGYQVKDEFYLVLIVKLVDPEMDNDIKTVRITYSKFGITQFQNIPFDDGIITDE</sequence>
<dbReference type="EMBL" id="NPIA01000001">
    <property type="protein sequence ID" value="OZM58487.1"/>
    <property type="molecule type" value="Genomic_DNA"/>
</dbReference>
<keyword evidence="2" id="KW-1185">Reference proteome</keyword>